<dbReference type="AlphaFoldDB" id="A0A1Q3ALP0"/>
<accession>A0A1Q3ALP0</accession>
<proteinExistence type="predicted"/>
<name>A0A1Q3ALP0_CEPFO</name>
<sequence>MSRTMQTTIGVFGSEGRTGGLDVTPVTVTTAGNNGHCEISTPSCPPIMVVELCRERLVLQIMIP</sequence>
<evidence type="ECO:0000313" key="2">
    <source>
        <dbReference type="Proteomes" id="UP000187406"/>
    </source>
</evidence>
<dbReference type="EMBL" id="BDDD01000004">
    <property type="protein sequence ID" value="GAV56661.1"/>
    <property type="molecule type" value="Genomic_DNA"/>
</dbReference>
<gene>
    <name evidence="1" type="ORF">CFOL_v3_00203</name>
</gene>
<reference evidence="2" key="1">
    <citation type="submission" date="2016-04" db="EMBL/GenBank/DDBJ databases">
        <title>Cephalotus genome sequencing.</title>
        <authorList>
            <person name="Fukushima K."/>
            <person name="Hasebe M."/>
            <person name="Fang X."/>
        </authorList>
    </citation>
    <scope>NUCLEOTIDE SEQUENCE [LARGE SCALE GENOMIC DNA]</scope>
    <source>
        <strain evidence="2">cv. St1</strain>
    </source>
</reference>
<evidence type="ECO:0000313" key="1">
    <source>
        <dbReference type="EMBL" id="GAV56661.1"/>
    </source>
</evidence>
<dbReference type="STRING" id="3775.A0A1Q3ALP0"/>
<keyword evidence="2" id="KW-1185">Reference proteome</keyword>
<dbReference type="Proteomes" id="UP000187406">
    <property type="component" value="Unassembled WGS sequence"/>
</dbReference>
<comment type="caution">
    <text evidence="1">The sequence shown here is derived from an EMBL/GenBank/DDBJ whole genome shotgun (WGS) entry which is preliminary data.</text>
</comment>
<organism evidence="1 2">
    <name type="scientific">Cephalotus follicularis</name>
    <name type="common">Albany pitcher plant</name>
    <dbReference type="NCBI Taxonomy" id="3775"/>
    <lineage>
        <taxon>Eukaryota</taxon>
        <taxon>Viridiplantae</taxon>
        <taxon>Streptophyta</taxon>
        <taxon>Embryophyta</taxon>
        <taxon>Tracheophyta</taxon>
        <taxon>Spermatophyta</taxon>
        <taxon>Magnoliopsida</taxon>
        <taxon>eudicotyledons</taxon>
        <taxon>Gunneridae</taxon>
        <taxon>Pentapetalae</taxon>
        <taxon>rosids</taxon>
        <taxon>fabids</taxon>
        <taxon>Oxalidales</taxon>
        <taxon>Cephalotaceae</taxon>
        <taxon>Cephalotus</taxon>
    </lineage>
</organism>
<dbReference type="OrthoDB" id="496981at2759"/>
<protein>
    <submittedName>
        <fullName evidence="1">Uncharacterized protein</fullName>
    </submittedName>
</protein>
<dbReference type="InParanoid" id="A0A1Q3ALP0"/>